<dbReference type="PANTHER" id="PTHR11070">
    <property type="entry name" value="UVRD / RECB / PCRA DNA HELICASE FAMILY MEMBER"/>
    <property type="match status" value="1"/>
</dbReference>
<dbReference type="RefSeq" id="WP_172471817.1">
    <property type="nucleotide sequence ID" value="NZ_BLMI01000031.1"/>
</dbReference>
<dbReference type="GO" id="GO:0043138">
    <property type="term" value="F:3'-5' DNA helicase activity"/>
    <property type="evidence" value="ECO:0007669"/>
    <property type="project" value="TreeGrafter"/>
</dbReference>
<name>A0A829Z6T4_9FIRM</name>
<accession>A0A829Z6T4</accession>
<dbReference type="InterPro" id="IPR000212">
    <property type="entry name" value="DNA_helicase_UvrD/REP"/>
</dbReference>
<evidence type="ECO:0000313" key="2">
    <source>
        <dbReference type="Proteomes" id="UP000490821"/>
    </source>
</evidence>
<dbReference type="GO" id="GO:0003677">
    <property type="term" value="F:DNA binding"/>
    <property type="evidence" value="ECO:0007669"/>
    <property type="project" value="InterPro"/>
</dbReference>
<keyword evidence="1" id="KW-0547">Nucleotide-binding</keyword>
<dbReference type="GO" id="GO:0000725">
    <property type="term" value="P:recombinational repair"/>
    <property type="evidence" value="ECO:0007669"/>
    <property type="project" value="TreeGrafter"/>
</dbReference>
<sequence length="578" mass="67311">MTLEKDLNNFEKAKLEADKIDEEIISILELGKSFRVEAGAGSGKTYSLNSVIEWVQDNKRADYIKNNKNVICITYTNAAVDVIDERIKDKSFIIPSTIHSFAWNAIKQYQSALLNLIKADDALYSKEGDFNKVTSVNYTLGNRYDELGVHYLYHDDVLKLFVSLLENSKFRSIFSNKYPLILIDEYQDSYKPIIDSFIKYFIDKDEGPQFGFFGDAWQTIYQTNNACGLIEHDKIYVISKVSNFRSAPRIVEVLNKIRPELPQISAMDNFDGEVHVITCDDYDGVRRVERNFRGDLPTEELKTRLDKLVSLIKKLVPKEENLKVLMLTHKILASQQGYEQLLKILENDLRDKQNPFLLFFMEIVEPIYKALESSDLKLLFNTLKSKRYPITKKIEKIKWKELKDNLTQVREKRSVDVLKVVIESGLIPVPPVIKDYYEMYETTPELIYPSDITLKAFLDLDYGQYISAINFLYPEAEYSTEHGVKGEEYDNVIFVMSRGWNQYQFDKYVPMIFNGIESGKESSFVRNRNLFYVSCSRPKKRLYIFVTFIVDSIFEKTLKELVGVENYHSFDDFVKLLK</sequence>
<dbReference type="GO" id="GO:0005524">
    <property type="term" value="F:ATP binding"/>
    <property type="evidence" value="ECO:0007669"/>
    <property type="project" value="InterPro"/>
</dbReference>
<dbReference type="AlphaFoldDB" id="A0A829Z6T4"/>
<dbReference type="Pfam" id="PF13245">
    <property type="entry name" value="AAA_19"/>
    <property type="match status" value="1"/>
</dbReference>
<dbReference type="EC" id="3.6.4.12" evidence="1"/>
<protein>
    <submittedName>
        <fullName evidence="1">ATP-dependent DNA helicase Rep</fullName>
        <ecNumber evidence="1">3.6.4.12</ecNumber>
    </submittedName>
</protein>
<dbReference type="SUPFAM" id="SSF52540">
    <property type="entry name" value="P-loop containing nucleoside triphosphate hydrolases"/>
    <property type="match status" value="1"/>
</dbReference>
<evidence type="ECO:0000313" key="1">
    <source>
        <dbReference type="EMBL" id="GFI40260.1"/>
    </source>
</evidence>
<comment type="caution">
    <text evidence="1">The sequence shown here is derived from an EMBL/GenBank/DDBJ whole genome shotgun (WGS) entry which is preliminary data.</text>
</comment>
<gene>
    <name evidence="1" type="primary">rep</name>
    <name evidence="1" type="ORF">IMSAGC017_00292</name>
</gene>
<dbReference type="InterPro" id="IPR027417">
    <property type="entry name" value="P-loop_NTPase"/>
</dbReference>
<proteinExistence type="predicted"/>
<dbReference type="EMBL" id="BLMI01000031">
    <property type="protein sequence ID" value="GFI40260.1"/>
    <property type="molecule type" value="Genomic_DNA"/>
</dbReference>
<keyword evidence="1" id="KW-0347">Helicase</keyword>
<organism evidence="1 2">
    <name type="scientific">Thomasclavelia cocleata</name>
    <dbReference type="NCBI Taxonomy" id="69824"/>
    <lineage>
        <taxon>Bacteria</taxon>
        <taxon>Bacillati</taxon>
        <taxon>Bacillota</taxon>
        <taxon>Erysipelotrichia</taxon>
        <taxon>Erysipelotrichales</taxon>
        <taxon>Coprobacillaceae</taxon>
        <taxon>Thomasclavelia</taxon>
    </lineage>
</organism>
<dbReference type="PANTHER" id="PTHR11070:SF2">
    <property type="entry name" value="ATP-DEPENDENT DNA HELICASE SRS2"/>
    <property type="match status" value="1"/>
</dbReference>
<dbReference type="Gene3D" id="3.40.50.300">
    <property type="entry name" value="P-loop containing nucleotide triphosphate hydrolases"/>
    <property type="match status" value="2"/>
</dbReference>
<dbReference type="GO" id="GO:0016787">
    <property type="term" value="F:hydrolase activity"/>
    <property type="evidence" value="ECO:0007669"/>
    <property type="project" value="UniProtKB-KW"/>
</dbReference>
<keyword evidence="1" id="KW-0378">Hydrolase</keyword>
<dbReference type="Proteomes" id="UP000490821">
    <property type="component" value="Unassembled WGS sequence"/>
</dbReference>
<keyword evidence="1" id="KW-0067">ATP-binding</keyword>
<reference evidence="1 2" key="1">
    <citation type="journal article" date="2020" name="Microbiome">
        <title>Single-cell genomics of uncultured bacteria reveals dietary fiber responders in the mouse gut microbiota.</title>
        <authorList>
            <person name="Chijiiwa R."/>
            <person name="Hosokawa M."/>
            <person name="Kogawa M."/>
            <person name="Nishikawa Y."/>
            <person name="Ide K."/>
            <person name="Sakanashi C."/>
            <person name="Takahashi K."/>
            <person name="Takeyama H."/>
        </authorList>
    </citation>
    <scope>NUCLEOTIDE SEQUENCE [LARGE SCALE GENOMIC DNA]</scope>
    <source>
        <strain evidence="1">IMSAGC_017</strain>
    </source>
</reference>